<feature type="compositionally biased region" description="Polar residues" evidence="1">
    <location>
        <begin position="206"/>
        <end position="217"/>
    </location>
</feature>
<dbReference type="EMBL" id="WQLB01000008">
    <property type="protein sequence ID" value="MVN86732.1"/>
    <property type="molecule type" value="Genomic_DNA"/>
</dbReference>
<dbReference type="CDD" id="cd00093">
    <property type="entry name" value="HTH_XRE"/>
    <property type="match status" value="1"/>
</dbReference>
<feature type="region of interest" description="Disordered" evidence="1">
    <location>
        <begin position="205"/>
        <end position="245"/>
    </location>
</feature>
<dbReference type="PANTHER" id="PTHR34475">
    <property type="match status" value="1"/>
</dbReference>
<dbReference type="InterPro" id="IPR013229">
    <property type="entry name" value="PEGA"/>
</dbReference>
<name>A0A7C9HR58_9DEIO</name>
<dbReference type="Pfam" id="PF13464">
    <property type="entry name" value="RodZ_C"/>
    <property type="match status" value="1"/>
</dbReference>
<accession>A0A7C9HR58</accession>
<dbReference type="InterPro" id="IPR050400">
    <property type="entry name" value="Bact_Cytoskel_RodZ"/>
</dbReference>
<keyword evidence="2" id="KW-1133">Transmembrane helix</keyword>
<dbReference type="Pfam" id="PF08308">
    <property type="entry name" value="PEGA"/>
    <property type="match status" value="1"/>
</dbReference>
<feature type="domain" description="PEGA" evidence="3">
    <location>
        <begin position="142"/>
        <end position="205"/>
    </location>
</feature>
<sequence>MGFGSALKQAREAQGRTVPELALATKIRGDYLRALEDGQFHLLPERPFVRSYLQRYARELGLDAAPLLADFDRQAPAINRPERPPLLAQRRPSPARRWALIGLAGAALLAGGVTAYLALRPAPTVTVTAPPQPAVQTSVLVRLTVSSVPSGARVYLDNRDLGPTPVRSFPVQARERAQLRVEYTGRAPLKEAVTLTRSRNLRATLASDSTGRSTLTDLSVPKPQATAQAAPPTAEAGESSTPTPTAAVTVTFSGASWTRVTDAQGRVVFEGIPAAGTVKGFASGVTIRTGNAAAVQVSVAGAKAAPMGQTGQVVTRRF</sequence>
<dbReference type="Pfam" id="PF13413">
    <property type="entry name" value="HTH_25"/>
    <property type="match status" value="1"/>
</dbReference>
<reference evidence="5 6" key="1">
    <citation type="submission" date="2019-12" db="EMBL/GenBank/DDBJ databases">
        <title>Deinococcus sp. HMF7620 Genome sequencing and assembly.</title>
        <authorList>
            <person name="Kang H."/>
            <person name="Kim H."/>
            <person name="Joh K."/>
        </authorList>
    </citation>
    <scope>NUCLEOTIDE SEQUENCE [LARGE SCALE GENOMIC DNA]</scope>
    <source>
        <strain evidence="5 6">HMF7620</strain>
    </source>
</reference>
<dbReference type="AlphaFoldDB" id="A0A7C9HR58"/>
<feature type="compositionally biased region" description="Low complexity" evidence="1">
    <location>
        <begin position="223"/>
        <end position="245"/>
    </location>
</feature>
<evidence type="ECO:0000313" key="5">
    <source>
        <dbReference type="EMBL" id="MVN86732.1"/>
    </source>
</evidence>
<evidence type="ECO:0000259" key="3">
    <source>
        <dbReference type="Pfam" id="PF08308"/>
    </source>
</evidence>
<evidence type="ECO:0000259" key="4">
    <source>
        <dbReference type="Pfam" id="PF13464"/>
    </source>
</evidence>
<organism evidence="5 6">
    <name type="scientific">Deinococcus arboris</name>
    <dbReference type="NCBI Taxonomy" id="2682977"/>
    <lineage>
        <taxon>Bacteria</taxon>
        <taxon>Thermotogati</taxon>
        <taxon>Deinococcota</taxon>
        <taxon>Deinococci</taxon>
        <taxon>Deinococcales</taxon>
        <taxon>Deinococcaceae</taxon>
        <taxon>Deinococcus</taxon>
    </lineage>
</organism>
<feature type="transmembrane region" description="Helical" evidence="2">
    <location>
        <begin position="98"/>
        <end position="119"/>
    </location>
</feature>
<dbReference type="Proteomes" id="UP000483286">
    <property type="component" value="Unassembled WGS sequence"/>
</dbReference>
<protein>
    <submittedName>
        <fullName evidence="5">DUF4115 domain-containing protein</fullName>
    </submittedName>
</protein>
<dbReference type="RefSeq" id="WP_157458779.1">
    <property type="nucleotide sequence ID" value="NZ_WQLB01000008.1"/>
</dbReference>
<dbReference type="SUPFAM" id="SSF47413">
    <property type="entry name" value="lambda repressor-like DNA-binding domains"/>
    <property type="match status" value="1"/>
</dbReference>
<proteinExistence type="predicted"/>
<dbReference type="Gene3D" id="1.10.260.40">
    <property type="entry name" value="lambda repressor-like DNA-binding domains"/>
    <property type="match status" value="1"/>
</dbReference>
<dbReference type="GO" id="GO:0003677">
    <property type="term" value="F:DNA binding"/>
    <property type="evidence" value="ECO:0007669"/>
    <property type="project" value="InterPro"/>
</dbReference>
<keyword evidence="6" id="KW-1185">Reference proteome</keyword>
<evidence type="ECO:0000256" key="1">
    <source>
        <dbReference type="SAM" id="MobiDB-lite"/>
    </source>
</evidence>
<keyword evidence="2" id="KW-0472">Membrane</keyword>
<evidence type="ECO:0000313" key="6">
    <source>
        <dbReference type="Proteomes" id="UP000483286"/>
    </source>
</evidence>
<feature type="domain" description="Cytoskeleton protein RodZ-like C-terminal" evidence="4">
    <location>
        <begin position="249"/>
        <end position="316"/>
    </location>
</feature>
<dbReference type="PANTHER" id="PTHR34475:SF1">
    <property type="entry name" value="CYTOSKELETON PROTEIN RODZ"/>
    <property type="match status" value="1"/>
</dbReference>
<dbReference type="InterPro" id="IPR025194">
    <property type="entry name" value="RodZ-like_C"/>
</dbReference>
<dbReference type="InterPro" id="IPR010982">
    <property type="entry name" value="Lambda_DNA-bd_dom_sf"/>
</dbReference>
<comment type="caution">
    <text evidence="5">The sequence shown here is derived from an EMBL/GenBank/DDBJ whole genome shotgun (WGS) entry which is preliminary data.</text>
</comment>
<dbReference type="InterPro" id="IPR001387">
    <property type="entry name" value="Cro/C1-type_HTH"/>
</dbReference>
<evidence type="ECO:0000256" key="2">
    <source>
        <dbReference type="SAM" id="Phobius"/>
    </source>
</evidence>
<keyword evidence="2" id="KW-0812">Transmembrane</keyword>
<gene>
    <name evidence="5" type="ORF">GO986_08140</name>
</gene>